<name>A0ABD0ZEL3_CARAN</name>
<evidence type="ECO:0000256" key="1">
    <source>
        <dbReference type="SAM" id="MobiDB-lite"/>
    </source>
</evidence>
<keyword evidence="4" id="KW-1185">Reference proteome</keyword>
<evidence type="ECO:0000259" key="2">
    <source>
        <dbReference type="Pfam" id="PF03078"/>
    </source>
</evidence>
<dbReference type="AlphaFoldDB" id="A0ABD0ZEL3"/>
<feature type="region of interest" description="Disordered" evidence="1">
    <location>
        <begin position="450"/>
        <end position="475"/>
    </location>
</feature>
<dbReference type="Proteomes" id="UP001558713">
    <property type="component" value="Unassembled WGS sequence"/>
</dbReference>
<dbReference type="Pfam" id="PF03078">
    <property type="entry name" value="ATHILA"/>
    <property type="match status" value="1"/>
</dbReference>
<feature type="domain" description="Arabidopsis retrotransposon Orf1 C-terminal" evidence="2">
    <location>
        <begin position="79"/>
        <end position="388"/>
    </location>
</feature>
<feature type="region of interest" description="Disordered" evidence="1">
    <location>
        <begin position="372"/>
        <end position="392"/>
    </location>
</feature>
<proteinExistence type="predicted"/>
<sequence>MASRGKRARTAGASGSQATPTVISRHPWPKREGQQIIPQVYWEGTPREEVAKHECTHREIFDEWDEYDTLFYNAWLDVEIRPTRFIDNVAIRRMKIQGDVQLALEKIGLGTICTKHYELYPDLVRQFMATVQVYYSSTYPKAQEGTLTFFNRGVRFMISIPELCTIFGFATHPTGTTLDGNTTTDIQTYWSRFAEGRYSARGSTQTDIRHPVLRYVARAISHTILCKMEPGKMRQSELYHLFAAIQDLFTEDWTEMDDDVNMGAIFAHHLVSLKTKPFTSSGPKFETVGSLLTPIMHYCGISTEGVSRRSERSVMDEDFLRHAGWIKPDWVWSFRSAGVEYLIQLPQPALTRITGDVAHLLFQPDQTLTSRAPPLRCRRGASSRSVPAAAEDDIVHDLGASSSSQRYALPPTPQSPMETVVFQRYVVESFQSVWNAMVSLSRCGCVRRTDAAAPPHSRPVPIPSPSDSDQATEED</sequence>
<feature type="compositionally biased region" description="Polar residues" evidence="1">
    <location>
        <begin position="13"/>
        <end position="22"/>
    </location>
</feature>
<evidence type="ECO:0000313" key="4">
    <source>
        <dbReference type="Proteomes" id="UP001558713"/>
    </source>
</evidence>
<accession>A0ABD0ZEL3</accession>
<gene>
    <name evidence="3" type="ORF">V5N11_021548</name>
</gene>
<feature type="region of interest" description="Disordered" evidence="1">
    <location>
        <begin position="1"/>
        <end position="28"/>
    </location>
</feature>
<reference evidence="3 4" key="1">
    <citation type="submission" date="2024-04" db="EMBL/GenBank/DDBJ databases">
        <title>Genome assembly C_amara_ONT_v2.</title>
        <authorList>
            <person name="Yant L."/>
            <person name="Moore C."/>
            <person name="Slenker M."/>
        </authorList>
    </citation>
    <scope>NUCLEOTIDE SEQUENCE [LARGE SCALE GENOMIC DNA]</scope>
    <source>
        <tissue evidence="3">Leaf</tissue>
    </source>
</reference>
<dbReference type="InterPro" id="IPR004312">
    <property type="entry name" value="ATHILA_Orf1_C"/>
</dbReference>
<evidence type="ECO:0000313" key="3">
    <source>
        <dbReference type="EMBL" id="KAL1193112.1"/>
    </source>
</evidence>
<protein>
    <recommendedName>
        <fullName evidence="2">Arabidopsis retrotransposon Orf1 C-terminal domain-containing protein</fullName>
    </recommendedName>
</protein>
<comment type="caution">
    <text evidence="3">The sequence shown here is derived from an EMBL/GenBank/DDBJ whole genome shotgun (WGS) entry which is preliminary data.</text>
</comment>
<organism evidence="3 4">
    <name type="scientific">Cardamine amara subsp. amara</name>
    <dbReference type="NCBI Taxonomy" id="228776"/>
    <lineage>
        <taxon>Eukaryota</taxon>
        <taxon>Viridiplantae</taxon>
        <taxon>Streptophyta</taxon>
        <taxon>Embryophyta</taxon>
        <taxon>Tracheophyta</taxon>
        <taxon>Spermatophyta</taxon>
        <taxon>Magnoliopsida</taxon>
        <taxon>eudicotyledons</taxon>
        <taxon>Gunneridae</taxon>
        <taxon>Pentapetalae</taxon>
        <taxon>rosids</taxon>
        <taxon>malvids</taxon>
        <taxon>Brassicales</taxon>
        <taxon>Brassicaceae</taxon>
        <taxon>Cardamineae</taxon>
        <taxon>Cardamine</taxon>
    </lineage>
</organism>
<dbReference type="EMBL" id="JBANAX010000797">
    <property type="protein sequence ID" value="KAL1193112.1"/>
    <property type="molecule type" value="Genomic_DNA"/>
</dbReference>